<proteinExistence type="predicted"/>
<organism evidence="2 3">
    <name type="scientific">Metarhizium robertsii</name>
    <dbReference type="NCBI Taxonomy" id="568076"/>
    <lineage>
        <taxon>Eukaryota</taxon>
        <taxon>Fungi</taxon>
        <taxon>Dikarya</taxon>
        <taxon>Ascomycota</taxon>
        <taxon>Pezizomycotina</taxon>
        <taxon>Sordariomycetes</taxon>
        <taxon>Hypocreomycetidae</taxon>
        <taxon>Hypocreales</taxon>
        <taxon>Clavicipitaceae</taxon>
        <taxon>Metarhizium</taxon>
    </lineage>
</organism>
<sequence length="497" mass="56099">MVEAQMLLHNQGCIVSDGEVVRGNAVAGRRAFCFSAFSLFGKSLLVHLDVCFTARCKCRGFGLFAEMITWIDVTTFEVTYLAVRWIPPKHTQPWQGQSRLVLAVLVRSIDMLVNVTSSDAKVPCLRVTGEVGLQVRRRLTSSCSSTTHGAVVEACEFRSSHKYAFPPSAPRSNTKESTLNCVVHMTMSSNDGYVFTRDYLDNNRINLMHSLWTKVFGYAVHPRIPIAKPDLHVADVGTGTGIWLFDVREHLAKSAQLVGLDISLNAAPHPDTLPSNVKLRHWDIKDDLPADLVAAFDLVHVRFLSFVLLNNEVEVVLRKLFQMLSTYICTNSTSRCRLVANPTSEPGGYLQWGEPDMETLRIDKVALEAKSEGLEQLFKLFEIQDARLKPTWAVELHNLFSAVGFDHVDVHSVDCPPHWAYIFHEGGLMMHEIISRKNKSEKLQHELARLLPQAVEETRNGAWLIEHTIRIELALWLEYLTRRNGKRGRATLSWLCE</sequence>
<keyword evidence="2" id="KW-0808">Transferase</keyword>
<dbReference type="GO" id="GO:0032259">
    <property type="term" value="P:methylation"/>
    <property type="evidence" value="ECO:0007669"/>
    <property type="project" value="UniProtKB-KW"/>
</dbReference>
<feature type="domain" description="Methyltransferase" evidence="1">
    <location>
        <begin position="233"/>
        <end position="324"/>
    </location>
</feature>
<evidence type="ECO:0000313" key="3">
    <source>
        <dbReference type="Proteomes" id="UP000030151"/>
    </source>
</evidence>
<accession>A0A014N7J5</accession>
<dbReference type="GO" id="GO:0008168">
    <property type="term" value="F:methyltransferase activity"/>
    <property type="evidence" value="ECO:0007669"/>
    <property type="project" value="UniProtKB-KW"/>
</dbReference>
<comment type="caution">
    <text evidence="2">The sequence shown here is derived from an EMBL/GenBank/DDBJ whole genome shotgun (WGS) entry which is preliminary data.</text>
</comment>
<dbReference type="HOGENOM" id="CLU_548706_0_0_1"/>
<dbReference type="CDD" id="cd02440">
    <property type="entry name" value="AdoMet_MTases"/>
    <property type="match status" value="1"/>
</dbReference>
<dbReference type="SUPFAM" id="SSF53335">
    <property type="entry name" value="S-adenosyl-L-methionine-dependent methyltransferases"/>
    <property type="match status" value="1"/>
</dbReference>
<dbReference type="Gene3D" id="3.40.50.150">
    <property type="entry name" value="Vaccinia Virus protein VP39"/>
    <property type="match status" value="1"/>
</dbReference>
<dbReference type="eggNOG" id="ENOG502SNAB">
    <property type="taxonomic scope" value="Eukaryota"/>
</dbReference>
<dbReference type="Pfam" id="PF13649">
    <property type="entry name" value="Methyltransf_25"/>
    <property type="match status" value="1"/>
</dbReference>
<reference evidence="2 3" key="1">
    <citation type="submission" date="2014-02" db="EMBL/GenBank/DDBJ databases">
        <title>The genome sequence of the entomopathogenic fungus Metarhizium robertsii ARSEF 2575.</title>
        <authorList>
            <person name="Giuliano Garisto Donzelli B."/>
            <person name="Roe B.A."/>
            <person name="Macmil S.L."/>
            <person name="Krasnoff S.B."/>
            <person name="Gibson D.M."/>
        </authorList>
    </citation>
    <scope>NUCLEOTIDE SEQUENCE [LARGE SCALE GENOMIC DNA]</scope>
    <source>
        <strain evidence="2 3">ARSEF 2575</strain>
    </source>
</reference>
<keyword evidence="2" id="KW-0489">Methyltransferase</keyword>
<dbReference type="Proteomes" id="UP000030151">
    <property type="component" value="Unassembled WGS sequence"/>
</dbReference>
<dbReference type="EMBL" id="JELW01000066">
    <property type="protein sequence ID" value="EXU95760.1"/>
    <property type="molecule type" value="Genomic_DNA"/>
</dbReference>
<gene>
    <name evidence="2" type="ORF">X797_011159</name>
</gene>
<dbReference type="InterPro" id="IPR029063">
    <property type="entry name" value="SAM-dependent_MTases_sf"/>
</dbReference>
<name>A0A014N7J5_9HYPO</name>
<evidence type="ECO:0000259" key="1">
    <source>
        <dbReference type="Pfam" id="PF13649"/>
    </source>
</evidence>
<dbReference type="InterPro" id="IPR041698">
    <property type="entry name" value="Methyltransf_25"/>
</dbReference>
<protein>
    <submittedName>
        <fullName evidence="2">S-adenosylmethionine-dependent methyltransferase family protein</fullName>
    </submittedName>
</protein>
<dbReference type="AlphaFoldDB" id="A0A014N7J5"/>
<evidence type="ECO:0000313" key="2">
    <source>
        <dbReference type="EMBL" id="EXU95760.1"/>
    </source>
</evidence>
<dbReference type="OrthoDB" id="417697at2759"/>